<proteinExistence type="predicted"/>
<evidence type="ECO:0000313" key="2">
    <source>
        <dbReference type="Proteomes" id="UP000092460"/>
    </source>
</evidence>
<evidence type="ECO:0000313" key="1">
    <source>
        <dbReference type="EnsemblMetazoa" id="GPPI001552-PA"/>
    </source>
</evidence>
<protein>
    <submittedName>
        <fullName evidence="1">Uncharacterized protein</fullName>
    </submittedName>
</protein>
<name>A0A1B0AM54_9MUSC</name>
<dbReference type="EMBL" id="JXJN01000340">
    <property type="status" value="NOT_ANNOTATED_CDS"/>
    <property type="molecule type" value="Genomic_DNA"/>
</dbReference>
<reference evidence="1" key="2">
    <citation type="submission" date="2020-05" db="UniProtKB">
        <authorList>
            <consortium name="EnsemblMetazoa"/>
        </authorList>
    </citation>
    <scope>IDENTIFICATION</scope>
    <source>
        <strain evidence="1">IAEA</strain>
    </source>
</reference>
<sequence>MPTASKATQFNSSTNGQYLFIRWYFAFERLSSSPGYNYYALNELSDDLRLPWFAYREVCNFSDFDDIMRLISPKDFVTFHRIIAKLLTSIPRHIDI</sequence>
<dbReference type="EnsemblMetazoa" id="GPPI001552-RA">
    <property type="protein sequence ID" value="GPPI001552-PA"/>
    <property type="gene ID" value="GPPI001552"/>
</dbReference>
<dbReference type="Proteomes" id="UP000092460">
    <property type="component" value="Unassembled WGS sequence"/>
</dbReference>
<reference evidence="2" key="1">
    <citation type="submission" date="2015-01" db="EMBL/GenBank/DDBJ databases">
        <authorList>
            <person name="Aksoy S."/>
            <person name="Warren W."/>
            <person name="Wilson R.K."/>
        </authorList>
    </citation>
    <scope>NUCLEOTIDE SEQUENCE [LARGE SCALE GENOMIC DNA]</scope>
    <source>
        <strain evidence="2">IAEA</strain>
    </source>
</reference>
<accession>A0A1B0AM54</accession>
<dbReference type="AlphaFoldDB" id="A0A1B0AM54"/>
<keyword evidence="2" id="KW-1185">Reference proteome</keyword>
<organism evidence="1 2">
    <name type="scientific">Glossina palpalis gambiensis</name>
    <dbReference type="NCBI Taxonomy" id="67801"/>
    <lineage>
        <taxon>Eukaryota</taxon>
        <taxon>Metazoa</taxon>
        <taxon>Ecdysozoa</taxon>
        <taxon>Arthropoda</taxon>
        <taxon>Hexapoda</taxon>
        <taxon>Insecta</taxon>
        <taxon>Pterygota</taxon>
        <taxon>Neoptera</taxon>
        <taxon>Endopterygota</taxon>
        <taxon>Diptera</taxon>
        <taxon>Brachycera</taxon>
        <taxon>Muscomorpha</taxon>
        <taxon>Hippoboscoidea</taxon>
        <taxon>Glossinidae</taxon>
        <taxon>Glossina</taxon>
    </lineage>
</organism>
<dbReference type="VEuPathDB" id="VectorBase:GPPI001552"/>